<evidence type="ECO:0000256" key="1">
    <source>
        <dbReference type="SAM" id="Coils"/>
    </source>
</evidence>
<dbReference type="RefSeq" id="WP_073362897.1">
    <property type="nucleotide sequence ID" value="NZ_FQVQ01000006.1"/>
</dbReference>
<dbReference type="AlphaFoldDB" id="A0A1M5ALA2"/>
<name>A0A1M5ALA2_9FLAO</name>
<reference evidence="2 3" key="1">
    <citation type="submission" date="2016-11" db="EMBL/GenBank/DDBJ databases">
        <authorList>
            <person name="Jaros S."/>
            <person name="Januszkiewicz K."/>
            <person name="Wedrychowicz H."/>
        </authorList>
    </citation>
    <scope>NUCLEOTIDE SEQUENCE [LARGE SCALE GENOMIC DNA]</scope>
    <source>
        <strain evidence="2 3">DSM 25660</strain>
    </source>
</reference>
<organism evidence="2 3">
    <name type="scientific">Flavobacterium fontis</name>
    <dbReference type="NCBI Taxonomy" id="1124188"/>
    <lineage>
        <taxon>Bacteria</taxon>
        <taxon>Pseudomonadati</taxon>
        <taxon>Bacteroidota</taxon>
        <taxon>Flavobacteriia</taxon>
        <taxon>Flavobacteriales</taxon>
        <taxon>Flavobacteriaceae</taxon>
        <taxon>Flavobacterium</taxon>
    </lineage>
</organism>
<protein>
    <submittedName>
        <fullName evidence="2">Uncharacterized protein</fullName>
    </submittedName>
</protein>
<evidence type="ECO:0000313" key="2">
    <source>
        <dbReference type="EMBL" id="SHF31070.1"/>
    </source>
</evidence>
<dbReference type="Proteomes" id="UP000184147">
    <property type="component" value="Unassembled WGS sequence"/>
</dbReference>
<feature type="coiled-coil region" evidence="1">
    <location>
        <begin position="6"/>
        <end position="55"/>
    </location>
</feature>
<dbReference type="EMBL" id="FQVQ01000006">
    <property type="protein sequence ID" value="SHF31070.1"/>
    <property type="molecule type" value="Genomic_DNA"/>
</dbReference>
<evidence type="ECO:0000313" key="3">
    <source>
        <dbReference type="Proteomes" id="UP000184147"/>
    </source>
</evidence>
<accession>A0A1M5ALA2</accession>
<keyword evidence="1" id="KW-0175">Coiled coil</keyword>
<keyword evidence="3" id="KW-1185">Reference proteome</keyword>
<sequence>MGLLDNQKRKKEIQELQRKTEALHTDISREIAELLEELNSEFEAHQKQEKEWEALLLDLANKLDAQERTRLEQLAYHLREIKQCARKGVDAMKQLARDHKKAAQENRRDYEEYLYL</sequence>
<proteinExistence type="predicted"/>
<gene>
    <name evidence="2" type="ORF">SAMN05444377_106129</name>
</gene>
<dbReference type="OrthoDB" id="1360725at2"/>